<keyword evidence="3" id="KW-0378">Hydrolase</keyword>
<organism evidence="10 11">
    <name type="scientific">Pseudolycoriella hygida</name>
    <dbReference type="NCBI Taxonomy" id="35572"/>
    <lineage>
        <taxon>Eukaryota</taxon>
        <taxon>Metazoa</taxon>
        <taxon>Ecdysozoa</taxon>
        <taxon>Arthropoda</taxon>
        <taxon>Hexapoda</taxon>
        <taxon>Insecta</taxon>
        <taxon>Pterygota</taxon>
        <taxon>Neoptera</taxon>
        <taxon>Endopterygota</taxon>
        <taxon>Diptera</taxon>
        <taxon>Nematocera</taxon>
        <taxon>Sciaroidea</taxon>
        <taxon>Sciaridae</taxon>
        <taxon>Pseudolycoriella</taxon>
    </lineage>
</organism>
<evidence type="ECO:0000256" key="6">
    <source>
        <dbReference type="ARBA" id="ARBA00023049"/>
    </source>
</evidence>
<dbReference type="SUPFAM" id="SSF55166">
    <property type="entry name" value="Hedgehog/DD-peptidase"/>
    <property type="match status" value="1"/>
</dbReference>
<comment type="caution">
    <text evidence="10">The sequence shown here is derived from an EMBL/GenBank/DDBJ whole genome shotgun (WGS) entry which is preliminary data.</text>
</comment>
<keyword evidence="7" id="KW-0961">Cell wall biogenesis/degradation</keyword>
<protein>
    <submittedName>
        <fullName evidence="10">D-alanyl-D-alanine dipeptidase</fullName>
    </submittedName>
</protein>
<feature type="transmembrane region" description="Helical" evidence="8">
    <location>
        <begin position="260"/>
        <end position="278"/>
    </location>
</feature>
<keyword evidence="8" id="KW-0472">Membrane</keyword>
<keyword evidence="2" id="KW-0479">Metal-binding</keyword>
<reference evidence="10" key="1">
    <citation type="submission" date="2022-07" db="EMBL/GenBank/DDBJ databases">
        <authorList>
            <person name="Trinca V."/>
            <person name="Uliana J.V.C."/>
            <person name="Torres T.T."/>
            <person name="Ward R.J."/>
            <person name="Monesi N."/>
        </authorList>
    </citation>
    <scope>NUCLEOTIDE SEQUENCE</scope>
    <source>
        <strain evidence="10">HSMRA1968</strain>
        <tissue evidence="10">Whole embryos</tissue>
    </source>
</reference>
<dbReference type="InterPro" id="IPR000755">
    <property type="entry name" value="A_A_dipeptidase"/>
</dbReference>
<accession>A0A9Q0S8Y5</accession>
<feature type="signal peptide" evidence="9">
    <location>
        <begin position="1"/>
        <end position="16"/>
    </location>
</feature>
<evidence type="ECO:0000256" key="3">
    <source>
        <dbReference type="ARBA" id="ARBA00022801"/>
    </source>
</evidence>
<evidence type="ECO:0000256" key="4">
    <source>
        <dbReference type="ARBA" id="ARBA00022833"/>
    </source>
</evidence>
<keyword evidence="11" id="KW-1185">Reference proteome</keyword>
<dbReference type="AlphaFoldDB" id="A0A9Q0S8Y5"/>
<evidence type="ECO:0000256" key="5">
    <source>
        <dbReference type="ARBA" id="ARBA00022997"/>
    </source>
</evidence>
<evidence type="ECO:0000256" key="1">
    <source>
        <dbReference type="ARBA" id="ARBA00022670"/>
    </source>
</evidence>
<dbReference type="Gene3D" id="3.30.1380.10">
    <property type="match status" value="1"/>
</dbReference>
<feature type="chain" id="PRO_5040314313" evidence="9">
    <location>
        <begin position="17"/>
        <end position="279"/>
    </location>
</feature>
<sequence>MISLFLVLFLTSYSYGLPDGFIYTGDLNLTRPILVSLRYGTSNNFVGDVIRGYENIPARGAVVSAEAGEALAKAQEEFLKDGYQIVIYDSYRPTKAVDHFMEWSENSKEDENVKRIYYPNVDKGDLFDLGYIAARSGHSKGSTIDLTLIKVGDTLASIQVLERTLNDNYRIFYVDDGTVNMGSSFDIFDEVSHYDNPYIFDEHRANREYLKSVMESAGFASYDQEWWHFRLINEPFPSTYFDFEMSEGSNQGVLMKANSSIVFIYVTVVMLLKFVFIFY</sequence>
<dbReference type="GO" id="GO:0006508">
    <property type="term" value="P:proteolysis"/>
    <property type="evidence" value="ECO:0007669"/>
    <property type="project" value="UniProtKB-KW"/>
</dbReference>
<evidence type="ECO:0000256" key="9">
    <source>
        <dbReference type="SAM" id="SignalP"/>
    </source>
</evidence>
<evidence type="ECO:0000256" key="8">
    <source>
        <dbReference type="SAM" id="Phobius"/>
    </source>
</evidence>
<dbReference type="GO" id="GO:0071555">
    <property type="term" value="P:cell wall organization"/>
    <property type="evidence" value="ECO:0007669"/>
    <property type="project" value="UniProtKB-KW"/>
</dbReference>
<dbReference type="CDD" id="cd14817">
    <property type="entry name" value="D-Ala-D-Ala_dipeptidase_VanX"/>
    <property type="match status" value="1"/>
</dbReference>
<dbReference type="HAMAP" id="MF_01924">
    <property type="entry name" value="A_A_dipeptidase"/>
    <property type="match status" value="1"/>
</dbReference>
<proteinExistence type="inferred from homology"/>
<dbReference type="Pfam" id="PF01427">
    <property type="entry name" value="Peptidase_M15"/>
    <property type="match status" value="2"/>
</dbReference>
<name>A0A9Q0S8Y5_9DIPT</name>
<keyword evidence="9" id="KW-0732">Signal</keyword>
<dbReference type="InterPro" id="IPR009045">
    <property type="entry name" value="Zn_M74/Hedgehog-like"/>
</dbReference>
<evidence type="ECO:0000256" key="7">
    <source>
        <dbReference type="ARBA" id="ARBA00023316"/>
    </source>
</evidence>
<dbReference type="GO" id="GO:0016805">
    <property type="term" value="F:dipeptidase activity"/>
    <property type="evidence" value="ECO:0007669"/>
    <property type="project" value="UniProtKB-KW"/>
</dbReference>
<evidence type="ECO:0000313" key="10">
    <source>
        <dbReference type="EMBL" id="KAJ6649702.1"/>
    </source>
</evidence>
<keyword evidence="4" id="KW-0862">Zinc</keyword>
<dbReference type="Proteomes" id="UP001151699">
    <property type="component" value="Chromosome A"/>
</dbReference>
<dbReference type="PANTHER" id="PTHR43126">
    <property type="entry name" value="D-ALANYL-D-ALANINE DIPEPTIDASE"/>
    <property type="match status" value="1"/>
</dbReference>
<keyword evidence="6" id="KW-0482">Metalloprotease</keyword>
<evidence type="ECO:0000256" key="2">
    <source>
        <dbReference type="ARBA" id="ARBA00022723"/>
    </source>
</evidence>
<gene>
    <name evidence="10" type="primary">vanX</name>
    <name evidence="10" type="ORF">Bhyg_04941</name>
</gene>
<evidence type="ECO:0000313" key="11">
    <source>
        <dbReference type="Proteomes" id="UP001151699"/>
    </source>
</evidence>
<keyword evidence="8" id="KW-1133">Transmembrane helix</keyword>
<dbReference type="EMBL" id="WJQU01000001">
    <property type="protein sequence ID" value="KAJ6649702.1"/>
    <property type="molecule type" value="Genomic_DNA"/>
</dbReference>
<keyword evidence="5" id="KW-0224">Dipeptidase</keyword>
<dbReference type="GO" id="GO:0008237">
    <property type="term" value="F:metallopeptidase activity"/>
    <property type="evidence" value="ECO:0007669"/>
    <property type="project" value="UniProtKB-KW"/>
</dbReference>
<keyword evidence="1" id="KW-0645">Protease</keyword>
<dbReference type="GO" id="GO:0046872">
    <property type="term" value="F:metal ion binding"/>
    <property type="evidence" value="ECO:0007669"/>
    <property type="project" value="UniProtKB-KW"/>
</dbReference>
<dbReference type="PANTHER" id="PTHR43126:SF1">
    <property type="entry name" value="D-ALANYL-D-ALANINE DIPEPTIDASE"/>
    <property type="match status" value="1"/>
</dbReference>
<dbReference type="OrthoDB" id="7775820at2759"/>
<keyword evidence="8" id="KW-0812">Transmembrane</keyword>